<dbReference type="PANTHER" id="PTHR47989:SF27">
    <property type="entry name" value="PROTEIN KINASE DOMAIN-CONTAINING PROTEIN"/>
    <property type="match status" value="1"/>
</dbReference>
<keyword evidence="6" id="KW-0067">ATP-binding</keyword>
<dbReference type="Proteomes" id="UP000886595">
    <property type="component" value="Unassembled WGS sequence"/>
</dbReference>
<dbReference type="InterPro" id="IPR008271">
    <property type="entry name" value="Ser/Thr_kinase_AS"/>
</dbReference>
<name>A0A8X7NYQ5_BRACI</name>
<dbReference type="SUPFAM" id="SSF56112">
    <property type="entry name" value="Protein kinase-like (PK-like)"/>
    <property type="match status" value="1"/>
</dbReference>
<dbReference type="GO" id="GO:0004674">
    <property type="term" value="F:protein serine/threonine kinase activity"/>
    <property type="evidence" value="ECO:0007669"/>
    <property type="project" value="UniProtKB-KW"/>
</dbReference>
<dbReference type="EC" id="2.7.11.1" evidence="1"/>
<keyword evidence="5" id="KW-0418">Kinase</keyword>
<feature type="domain" description="Protein kinase" evidence="10">
    <location>
        <begin position="223"/>
        <end position="500"/>
    </location>
</feature>
<evidence type="ECO:0000313" key="11">
    <source>
        <dbReference type="EMBL" id="KAG2240903.1"/>
    </source>
</evidence>
<dbReference type="PROSITE" id="PS00108">
    <property type="entry name" value="PROTEIN_KINASE_ST"/>
    <property type="match status" value="1"/>
</dbReference>
<dbReference type="PROSITE" id="PS50011">
    <property type="entry name" value="PROTEIN_KINASE_DOM"/>
    <property type="match status" value="1"/>
</dbReference>
<evidence type="ECO:0000256" key="3">
    <source>
        <dbReference type="ARBA" id="ARBA00022679"/>
    </source>
</evidence>
<dbReference type="EMBL" id="JAAMPC010001371">
    <property type="protein sequence ID" value="KAG2240903.1"/>
    <property type="molecule type" value="Genomic_DNA"/>
</dbReference>
<gene>
    <name evidence="11" type="ORF">Bca52824_096994</name>
</gene>
<organism evidence="11 12">
    <name type="scientific">Brassica carinata</name>
    <name type="common">Ethiopian mustard</name>
    <name type="synonym">Abyssinian cabbage</name>
    <dbReference type="NCBI Taxonomy" id="52824"/>
    <lineage>
        <taxon>Eukaryota</taxon>
        <taxon>Viridiplantae</taxon>
        <taxon>Streptophyta</taxon>
        <taxon>Embryophyta</taxon>
        <taxon>Tracheophyta</taxon>
        <taxon>Spermatophyta</taxon>
        <taxon>Magnoliopsida</taxon>
        <taxon>eudicotyledons</taxon>
        <taxon>Gunneridae</taxon>
        <taxon>Pentapetalae</taxon>
        <taxon>rosids</taxon>
        <taxon>malvids</taxon>
        <taxon>Brassicales</taxon>
        <taxon>Brassicaceae</taxon>
        <taxon>Brassiceae</taxon>
        <taxon>Brassica</taxon>
    </lineage>
</organism>
<evidence type="ECO:0000256" key="9">
    <source>
        <dbReference type="SAM" id="MobiDB-lite"/>
    </source>
</evidence>
<reference evidence="11 12" key="1">
    <citation type="submission" date="2020-02" db="EMBL/GenBank/DDBJ databases">
        <authorList>
            <person name="Ma Q."/>
            <person name="Huang Y."/>
            <person name="Song X."/>
            <person name="Pei D."/>
        </authorList>
    </citation>
    <scope>NUCLEOTIDE SEQUENCE [LARGE SCALE GENOMIC DNA]</scope>
    <source>
        <strain evidence="11">Sxm20200214</strain>
        <tissue evidence="11">Leaf</tissue>
    </source>
</reference>
<evidence type="ECO:0000259" key="10">
    <source>
        <dbReference type="PROSITE" id="PS50011"/>
    </source>
</evidence>
<evidence type="ECO:0000256" key="2">
    <source>
        <dbReference type="ARBA" id="ARBA00022527"/>
    </source>
</evidence>
<dbReference type="AlphaFoldDB" id="A0A8X7NYQ5"/>
<feature type="region of interest" description="Disordered" evidence="9">
    <location>
        <begin position="134"/>
        <end position="174"/>
    </location>
</feature>
<protein>
    <recommendedName>
        <fullName evidence="1">non-specific serine/threonine protein kinase</fullName>
        <ecNumber evidence="1">2.7.11.1</ecNumber>
    </recommendedName>
</protein>
<dbReference type="FunFam" id="1.10.510.10:FF:001023">
    <property type="entry name" value="Os07g0541700 protein"/>
    <property type="match status" value="1"/>
</dbReference>
<dbReference type="InterPro" id="IPR000719">
    <property type="entry name" value="Prot_kinase_dom"/>
</dbReference>
<keyword evidence="2" id="KW-0723">Serine/threonine-protein kinase</keyword>
<dbReference type="Pfam" id="PF00069">
    <property type="entry name" value="Pkinase"/>
    <property type="match status" value="1"/>
</dbReference>
<comment type="catalytic activity">
    <reaction evidence="8">
        <text>L-seryl-[protein] + ATP = O-phospho-L-seryl-[protein] + ADP + H(+)</text>
        <dbReference type="Rhea" id="RHEA:17989"/>
        <dbReference type="Rhea" id="RHEA-COMP:9863"/>
        <dbReference type="Rhea" id="RHEA-COMP:11604"/>
        <dbReference type="ChEBI" id="CHEBI:15378"/>
        <dbReference type="ChEBI" id="CHEBI:29999"/>
        <dbReference type="ChEBI" id="CHEBI:30616"/>
        <dbReference type="ChEBI" id="CHEBI:83421"/>
        <dbReference type="ChEBI" id="CHEBI:456216"/>
        <dbReference type="EC" id="2.7.11.1"/>
    </reaction>
</comment>
<dbReference type="GO" id="GO:0005524">
    <property type="term" value="F:ATP binding"/>
    <property type="evidence" value="ECO:0007669"/>
    <property type="project" value="UniProtKB-KW"/>
</dbReference>
<dbReference type="Gene3D" id="1.10.510.10">
    <property type="entry name" value="Transferase(Phosphotransferase) domain 1"/>
    <property type="match status" value="1"/>
</dbReference>
<accession>A0A8X7NYQ5</accession>
<comment type="caution">
    <text evidence="11">The sequence shown here is derived from an EMBL/GenBank/DDBJ whole genome shotgun (WGS) entry which is preliminary data.</text>
</comment>
<evidence type="ECO:0000256" key="4">
    <source>
        <dbReference type="ARBA" id="ARBA00022741"/>
    </source>
</evidence>
<evidence type="ECO:0000256" key="6">
    <source>
        <dbReference type="ARBA" id="ARBA00022840"/>
    </source>
</evidence>
<keyword evidence="3" id="KW-0808">Transferase</keyword>
<comment type="catalytic activity">
    <reaction evidence="7">
        <text>L-threonyl-[protein] + ATP = O-phospho-L-threonyl-[protein] + ADP + H(+)</text>
        <dbReference type="Rhea" id="RHEA:46608"/>
        <dbReference type="Rhea" id="RHEA-COMP:11060"/>
        <dbReference type="Rhea" id="RHEA-COMP:11605"/>
        <dbReference type="ChEBI" id="CHEBI:15378"/>
        <dbReference type="ChEBI" id="CHEBI:30013"/>
        <dbReference type="ChEBI" id="CHEBI:30616"/>
        <dbReference type="ChEBI" id="CHEBI:61977"/>
        <dbReference type="ChEBI" id="CHEBI:456216"/>
        <dbReference type="EC" id="2.7.11.1"/>
    </reaction>
</comment>
<feature type="compositionally biased region" description="Basic and acidic residues" evidence="9">
    <location>
        <begin position="146"/>
        <end position="174"/>
    </location>
</feature>
<keyword evidence="4" id="KW-0547">Nucleotide-binding</keyword>
<evidence type="ECO:0000313" key="12">
    <source>
        <dbReference type="Proteomes" id="UP000886595"/>
    </source>
</evidence>
<dbReference type="InterPro" id="IPR011009">
    <property type="entry name" value="Kinase-like_dom_sf"/>
</dbReference>
<evidence type="ECO:0000256" key="1">
    <source>
        <dbReference type="ARBA" id="ARBA00012513"/>
    </source>
</evidence>
<dbReference type="PANTHER" id="PTHR47989">
    <property type="entry name" value="OS01G0750732 PROTEIN"/>
    <property type="match status" value="1"/>
</dbReference>
<evidence type="ECO:0000256" key="8">
    <source>
        <dbReference type="ARBA" id="ARBA00048679"/>
    </source>
</evidence>
<evidence type="ECO:0000256" key="7">
    <source>
        <dbReference type="ARBA" id="ARBA00047899"/>
    </source>
</evidence>
<evidence type="ECO:0000256" key="5">
    <source>
        <dbReference type="ARBA" id="ARBA00022777"/>
    </source>
</evidence>
<sequence>MAGVFIPLGGLMDHAMKFEGHCPHSCLSKDVLAPLCEIDRIFDHRSVDTYRMLACSIHSVSLSIDRSDLDVGICSDTLRRRNEAIDGVTGGVPHPNTIGPSDTIGHLERSQVDWARTPRVTTTRKRIKLPLMGNIPKTLRPMPRRRVTESAPRHSFEEEKKNKSSRKAVADFKRKEPTGGSFPVLAKENEEVFMTFHPFLKEIALLGRLLPWGGSSPPYDRWYDLMPVVPELAFSNGFIKSAQADMEAIVRQNQLILDYEQVLWRMSSDLSKAEAAIETKDAEIEKSKRDALSKSKEMIAERTRYYCEHKAAATNHFDKFRRYMADRDRHEEKLLLHSQAFGTLEAMDMLEDWGMRRRVLLSPLSPVLSRSKMFYVYTLFHVNCKCHSADRSDDATLCLVTKLMAQMCSHWLTERPSCGSALTWHMRMKIALDTARGLEYLHEHCRPPVIHRDLKSSNILLDSSFNAKISDFGLAVSVGVHGSNNIKLSGTLGYVARNIS</sequence>
<proteinExistence type="predicted"/>
<keyword evidence="12" id="KW-1185">Reference proteome</keyword>
<dbReference type="OrthoDB" id="4062651at2759"/>